<feature type="region of interest" description="Disordered" evidence="6">
    <location>
        <begin position="181"/>
        <end position="229"/>
    </location>
</feature>
<dbReference type="SMART" id="SM00353">
    <property type="entry name" value="HLH"/>
    <property type="match status" value="1"/>
</dbReference>
<dbReference type="PANTHER" id="PTHR15741">
    <property type="entry name" value="BASIC HELIX-LOOP-HELIX ZIP TRANSCRIPTION FACTOR"/>
    <property type="match status" value="1"/>
</dbReference>
<feature type="compositionally biased region" description="Low complexity" evidence="6">
    <location>
        <begin position="303"/>
        <end position="316"/>
    </location>
</feature>
<feature type="compositionally biased region" description="Polar residues" evidence="6">
    <location>
        <begin position="255"/>
        <end position="270"/>
    </location>
</feature>
<keyword evidence="2" id="KW-0805">Transcription regulation</keyword>
<dbReference type="InterPro" id="IPR052207">
    <property type="entry name" value="Max-like/E-box_TFs"/>
</dbReference>
<organism evidence="8 9">
    <name type="scientific">Zasmidium cellare</name>
    <name type="common">Wine cellar mold</name>
    <name type="synonym">Racodium cellare</name>
    <dbReference type="NCBI Taxonomy" id="395010"/>
    <lineage>
        <taxon>Eukaryota</taxon>
        <taxon>Fungi</taxon>
        <taxon>Dikarya</taxon>
        <taxon>Ascomycota</taxon>
        <taxon>Pezizomycotina</taxon>
        <taxon>Dothideomycetes</taxon>
        <taxon>Dothideomycetidae</taxon>
        <taxon>Mycosphaerellales</taxon>
        <taxon>Mycosphaerellaceae</taxon>
        <taxon>Zasmidium</taxon>
    </lineage>
</organism>
<feature type="compositionally biased region" description="Basic and acidic residues" evidence="6">
    <location>
        <begin position="272"/>
        <end position="281"/>
    </location>
</feature>
<dbReference type="PANTHER" id="PTHR15741:SF27">
    <property type="entry name" value="TRANSCRIPTION FACTOR AP-4"/>
    <property type="match status" value="1"/>
</dbReference>
<evidence type="ECO:0000256" key="1">
    <source>
        <dbReference type="ARBA" id="ARBA00004123"/>
    </source>
</evidence>
<name>A0ABR0EYQ4_ZASCE</name>
<feature type="compositionally biased region" description="Polar residues" evidence="6">
    <location>
        <begin position="322"/>
        <end position="339"/>
    </location>
</feature>
<proteinExistence type="predicted"/>
<keyword evidence="4" id="KW-0804">Transcription</keyword>
<evidence type="ECO:0000256" key="3">
    <source>
        <dbReference type="ARBA" id="ARBA00023125"/>
    </source>
</evidence>
<evidence type="ECO:0000313" key="9">
    <source>
        <dbReference type="Proteomes" id="UP001305779"/>
    </source>
</evidence>
<comment type="caution">
    <text evidence="8">The sequence shown here is derived from an EMBL/GenBank/DDBJ whole genome shotgun (WGS) entry which is preliminary data.</text>
</comment>
<dbReference type="InterPro" id="IPR036638">
    <property type="entry name" value="HLH_DNA-bd_sf"/>
</dbReference>
<sequence length="507" mass="55321">MAVVLDQRLPQNLEPGYGLGDYQYGDAGELGTPPDGPPLLDNNDQSILSSFFNDPNTITSNLIPFDTGLPPDHEANGGFMYQFGSSGSALGSLHHKTHVNGNNLHIGHTEHWNQAPAQQHMNADDISAASTIHNLKAPTPTPNYSGLHVPGISASWGNFAMPTPIQNSAHIASVPGQAQLRAVPTQTRHHSFTYPNQPVYPQNQMFAPQPQPPPSDAAHGQQSRPRHMSYGEQPLHQWSDFQQHQYQAGHGMSFGTDNSFTGGRFQSATPTHHAEHKDKEGNLLNVPGAEQATKRPMPYRTMSDQQQNGSQGQDNSRPPVNGGSNAAQWGNMSSSSRQQVEGEFAEPRDRKRRKSAEDQGELQTTPYQGRAVEGAAAGGSSHKRRKSSTANSQDDNTRSKKKMRETLTDAEKRQHHIESEKKRRELIHGGFKDLEGMVPCLQPGKSGLSRSEILQEIASYLETLKVGNMHLAGQLQSQGLDTTAQLAPHPPPHIKTEEGTVGHIFAA</sequence>
<evidence type="ECO:0000256" key="4">
    <source>
        <dbReference type="ARBA" id="ARBA00023163"/>
    </source>
</evidence>
<gene>
    <name evidence="8" type="ORF">PRZ48_000520</name>
</gene>
<dbReference type="EMBL" id="JAXOVC010000001">
    <property type="protein sequence ID" value="KAK4506787.1"/>
    <property type="molecule type" value="Genomic_DNA"/>
</dbReference>
<evidence type="ECO:0000256" key="2">
    <source>
        <dbReference type="ARBA" id="ARBA00023015"/>
    </source>
</evidence>
<evidence type="ECO:0000259" key="7">
    <source>
        <dbReference type="PROSITE" id="PS50888"/>
    </source>
</evidence>
<comment type="subcellular location">
    <subcellularLocation>
        <location evidence="1">Nucleus</location>
    </subcellularLocation>
</comment>
<evidence type="ECO:0000313" key="8">
    <source>
        <dbReference type="EMBL" id="KAK4506787.1"/>
    </source>
</evidence>
<keyword evidence="9" id="KW-1185">Reference proteome</keyword>
<accession>A0ABR0EYQ4</accession>
<keyword evidence="3" id="KW-0238">DNA-binding</keyword>
<protein>
    <recommendedName>
        <fullName evidence="7">BHLH domain-containing protein</fullName>
    </recommendedName>
</protein>
<keyword evidence="5" id="KW-0539">Nucleus</keyword>
<reference evidence="8 9" key="1">
    <citation type="journal article" date="2023" name="G3 (Bethesda)">
        <title>A chromosome-level genome assembly of Zasmidium syzygii isolated from banana leaves.</title>
        <authorList>
            <person name="van Westerhoven A.C."/>
            <person name="Mehrabi R."/>
            <person name="Talebi R."/>
            <person name="Steentjes M.B.F."/>
            <person name="Corcolon B."/>
            <person name="Chong P.A."/>
            <person name="Kema G.H.J."/>
            <person name="Seidl M.F."/>
        </authorList>
    </citation>
    <scope>NUCLEOTIDE SEQUENCE [LARGE SCALE GENOMIC DNA]</scope>
    <source>
        <strain evidence="8 9">P124</strain>
    </source>
</reference>
<dbReference type="Pfam" id="PF00010">
    <property type="entry name" value="HLH"/>
    <property type="match status" value="1"/>
</dbReference>
<feature type="compositionally biased region" description="Basic and acidic residues" evidence="6">
    <location>
        <begin position="404"/>
        <end position="422"/>
    </location>
</feature>
<evidence type="ECO:0000256" key="5">
    <source>
        <dbReference type="ARBA" id="ARBA00023242"/>
    </source>
</evidence>
<evidence type="ECO:0000256" key="6">
    <source>
        <dbReference type="SAM" id="MobiDB-lite"/>
    </source>
</evidence>
<feature type="domain" description="BHLH" evidence="7">
    <location>
        <begin position="411"/>
        <end position="464"/>
    </location>
</feature>
<dbReference type="SUPFAM" id="SSF47459">
    <property type="entry name" value="HLH, helix-loop-helix DNA-binding domain"/>
    <property type="match status" value="1"/>
</dbReference>
<dbReference type="Gene3D" id="4.10.280.10">
    <property type="entry name" value="Helix-loop-helix DNA-binding domain"/>
    <property type="match status" value="1"/>
</dbReference>
<dbReference type="InterPro" id="IPR011598">
    <property type="entry name" value="bHLH_dom"/>
</dbReference>
<dbReference type="PROSITE" id="PS50888">
    <property type="entry name" value="BHLH"/>
    <property type="match status" value="1"/>
</dbReference>
<dbReference type="Proteomes" id="UP001305779">
    <property type="component" value="Unassembled WGS sequence"/>
</dbReference>
<feature type="region of interest" description="Disordered" evidence="6">
    <location>
        <begin position="249"/>
        <end position="422"/>
    </location>
</feature>